<dbReference type="InterPro" id="IPR032867">
    <property type="entry name" value="DYW_dom"/>
</dbReference>
<evidence type="ECO:0000259" key="3">
    <source>
        <dbReference type="Pfam" id="PF14432"/>
    </source>
</evidence>
<name>A0A426ZTK1_ENSVE</name>
<feature type="repeat" description="PPR" evidence="2">
    <location>
        <begin position="149"/>
        <end position="183"/>
    </location>
</feature>
<dbReference type="Pfam" id="PF20431">
    <property type="entry name" value="E_motif"/>
    <property type="match status" value="1"/>
</dbReference>
<feature type="repeat" description="PPR" evidence="2">
    <location>
        <begin position="451"/>
        <end position="485"/>
    </location>
</feature>
<sequence length="960" mass="107247">MAIVSYESKSIKPLNCIQTPPSPTTASISTLACHLPPSPRSVKLDLLRLQTRTLLLPRLQWNRTSSHLPNTAKSFASSTLAPPTLPSISEAFSLLRSPRHLPQIHSFSITSGLARSPFFAGKLIAAYSDLRNPAASLSVFLSTPQSKHNVFLWNSIIRVRARNGMFAEALDCYEDMRKTKLRPDAFTFPSVISACAGLGDLRIGHEVHQHTVELGLMSDLYIGNALIGMYSRVGSLGDARDVFDGMARRDIVSWNSLISGYSANGEWEKAVEVYGAMRMDGFVPDCFTVESVLPAFGGLGAVQEGQMVHGLVYKVGIEEDRLVGNGLIAMYCRFENLVDARRVFDMLVGRDVISWNTIIDGYYQVGDFNDALDMFRKMVTGSTLDLVSLTVILHACCEMGDLQLGCSVHGYIMRNGYECDITASNILLAMYGKCGSLIMLHNLFDQMDVMDSFTWNSLINSYVRRGLFSKGIELFKSMKQFDVQPDFVTIVTLLSMCTELQQSIHGRGLHCNAIKRGLDSNLFVGNALLDMYSKCGSLEDALEEFERMEVHDRVSWNTIISGCVHNGNCSLGFELISEMKVQGQRLDKATILGILPACSYVAAKRLGKEIHGCILKLNLECDAAIGNALIEMYSKCGRLDHAVCVFEHMNTKNIVTWTSLIFAYGMYGQGDKALRVFTRMEKMGVMPDHVAFLAIIYSCSHSGLVDEGKMYFKRMEQDYKIIPSFEHYACMVDLLARSGKLEEAEIFIEAMPVQPDISIWGALLSACRIFNETLIAERVCERIMAFDTESTGCHVLASNLYAAIGKWDMVGKIRRSMEGKKMKKDPGFSWIEVKNKVYVFGTGERLVEQSEEVYKFLEVLTGLMAKEGYIPDRKFVLQDVEEDDKKHMLCTHSERLAIAFGLLNTKPGTPLLIMKNLRACGDCHTAIKYISKIVAREILIRDSNRFHLFKDGFCSCGDFW</sequence>
<dbReference type="Proteomes" id="UP000287651">
    <property type="component" value="Unassembled WGS sequence"/>
</dbReference>
<dbReference type="PANTHER" id="PTHR47926">
    <property type="entry name" value="PENTATRICOPEPTIDE REPEAT-CONTAINING PROTEIN"/>
    <property type="match status" value="1"/>
</dbReference>
<feature type="repeat" description="PPR" evidence="2">
    <location>
        <begin position="250"/>
        <end position="284"/>
    </location>
</feature>
<dbReference type="PANTHER" id="PTHR47926:SF533">
    <property type="entry name" value="DYW DOMAIN-CONTAINING PROTEIN"/>
    <property type="match status" value="1"/>
</dbReference>
<dbReference type="PROSITE" id="PS51375">
    <property type="entry name" value="PPR"/>
    <property type="match status" value="6"/>
</dbReference>
<feature type="repeat" description="PPR" evidence="2">
    <location>
        <begin position="351"/>
        <end position="381"/>
    </location>
</feature>
<dbReference type="GO" id="GO:0008270">
    <property type="term" value="F:zinc ion binding"/>
    <property type="evidence" value="ECO:0007669"/>
    <property type="project" value="InterPro"/>
</dbReference>
<dbReference type="EMBL" id="AMZH03005077">
    <property type="protein sequence ID" value="RRT67347.1"/>
    <property type="molecule type" value="Genomic_DNA"/>
</dbReference>
<accession>A0A426ZTK1</accession>
<dbReference type="Pfam" id="PF13041">
    <property type="entry name" value="PPR_2"/>
    <property type="match status" value="5"/>
</dbReference>
<dbReference type="GO" id="GO:0009451">
    <property type="term" value="P:RNA modification"/>
    <property type="evidence" value="ECO:0007669"/>
    <property type="project" value="InterPro"/>
</dbReference>
<feature type="domain" description="DYW" evidence="3">
    <location>
        <begin position="868"/>
        <end position="960"/>
    </location>
</feature>
<dbReference type="FunFam" id="1.25.40.10:FF:000073">
    <property type="entry name" value="Pentatricopeptide repeat-containing protein chloroplastic"/>
    <property type="match status" value="1"/>
</dbReference>
<feature type="repeat" description="PPR" evidence="2">
    <location>
        <begin position="653"/>
        <end position="687"/>
    </location>
</feature>
<feature type="repeat" description="PPR" evidence="2">
    <location>
        <begin position="552"/>
        <end position="586"/>
    </location>
</feature>
<dbReference type="Pfam" id="PF01535">
    <property type="entry name" value="PPR"/>
    <property type="match status" value="3"/>
</dbReference>
<dbReference type="FunFam" id="1.25.40.10:FF:000090">
    <property type="entry name" value="Pentatricopeptide repeat-containing protein, chloroplastic"/>
    <property type="match status" value="1"/>
</dbReference>
<dbReference type="InterPro" id="IPR002885">
    <property type="entry name" value="PPR_rpt"/>
</dbReference>
<protein>
    <recommendedName>
        <fullName evidence="3">DYW domain-containing protein</fullName>
    </recommendedName>
</protein>
<reference evidence="4 5" key="1">
    <citation type="journal article" date="2014" name="Agronomy (Basel)">
        <title>A Draft Genome Sequence for Ensete ventricosum, the Drought-Tolerant Tree Against Hunger.</title>
        <authorList>
            <person name="Harrison J."/>
            <person name="Moore K.A."/>
            <person name="Paszkiewicz K."/>
            <person name="Jones T."/>
            <person name="Grant M."/>
            <person name="Ambacheew D."/>
            <person name="Muzemil S."/>
            <person name="Studholme D.J."/>
        </authorList>
    </citation>
    <scope>NUCLEOTIDE SEQUENCE [LARGE SCALE GENOMIC DNA]</scope>
</reference>
<gene>
    <name evidence="4" type="ORF">B296_00011716</name>
</gene>
<evidence type="ECO:0000256" key="1">
    <source>
        <dbReference type="ARBA" id="ARBA00022737"/>
    </source>
</evidence>
<organism evidence="4 5">
    <name type="scientific">Ensete ventricosum</name>
    <name type="common">Abyssinian banana</name>
    <name type="synonym">Musa ensete</name>
    <dbReference type="NCBI Taxonomy" id="4639"/>
    <lineage>
        <taxon>Eukaryota</taxon>
        <taxon>Viridiplantae</taxon>
        <taxon>Streptophyta</taxon>
        <taxon>Embryophyta</taxon>
        <taxon>Tracheophyta</taxon>
        <taxon>Spermatophyta</taxon>
        <taxon>Magnoliopsida</taxon>
        <taxon>Liliopsida</taxon>
        <taxon>Zingiberales</taxon>
        <taxon>Musaceae</taxon>
        <taxon>Ensete</taxon>
    </lineage>
</organism>
<dbReference type="Pfam" id="PF14432">
    <property type="entry name" value="DYW_deaminase"/>
    <property type="match status" value="1"/>
</dbReference>
<dbReference type="InterPro" id="IPR046960">
    <property type="entry name" value="PPR_At4g14850-like_plant"/>
</dbReference>
<dbReference type="InterPro" id="IPR046848">
    <property type="entry name" value="E_motif"/>
</dbReference>
<dbReference type="InterPro" id="IPR011990">
    <property type="entry name" value="TPR-like_helical_dom_sf"/>
</dbReference>
<proteinExistence type="predicted"/>
<dbReference type="FunFam" id="1.25.40.10:FF:000344">
    <property type="entry name" value="Pentatricopeptide repeat-containing protein"/>
    <property type="match status" value="1"/>
</dbReference>
<evidence type="ECO:0000256" key="2">
    <source>
        <dbReference type="PROSITE-ProRule" id="PRU00708"/>
    </source>
</evidence>
<evidence type="ECO:0000313" key="5">
    <source>
        <dbReference type="Proteomes" id="UP000287651"/>
    </source>
</evidence>
<dbReference type="NCBIfam" id="TIGR00756">
    <property type="entry name" value="PPR"/>
    <property type="match status" value="6"/>
</dbReference>
<evidence type="ECO:0000313" key="4">
    <source>
        <dbReference type="EMBL" id="RRT67347.1"/>
    </source>
</evidence>
<dbReference type="Gene3D" id="1.25.40.10">
    <property type="entry name" value="Tetratricopeptide repeat domain"/>
    <property type="match status" value="6"/>
</dbReference>
<dbReference type="GO" id="GO:0003729">
    <property type="term" value="F:mRNA binding"/>
    <property type="evidence" value="ECO:0007669"/>
    <property type="project" value="UniProtKB-ARBA"/>
</dbReference>
<keyword evidence="1" id="KW-0677">Repeat</keyword>
<comment type="caution">
    <text evidence="4">The sequence shown here is derived from an EMBL/GenBank/DDBJ whole genome shotgun (WGS) entry which is preliminary data.</text>
</comment>
<dbReference type="AlphaFoldDB" id="A0A426ZTK1"/>